<evidence type="ECO:0000313" key="2">
    <source>
        <dbReference type="Proteomes" id="UP000032568"/>
    </source>
</evidence>
<reference evidence="1 2" key="2">
    <citation type="journal article" date="2022" name="Mar. Drugs">
        <title>Bioassay-Guided Fractionation Leads to the Detection of Cholic Acid Generated by the Rare Thalassomonas sp.</title>
        <authorList>
            <person name="Pheiffer F."/>
            <person name="Schneider Y.K."/>
            <person name="Hansen E.H."/>
            <person name="Andersen J.H."/>
            <person name="Isaksson J."/>
            <person name="Busche T."/>
            <person name="R C."/>
            <person name="Kalinowski J."/>
            <person name="Zyl L.V."/>
            <person name="Trindade M."/>
        </authorList>
    </citation>
    <scope>NUCLEOTIDE SEQUENCE [LARGE SCALE GENOMIC DNA]</scope>
    <source>
        <strain evidence="1 2">A5K-106</strain>
    </source>
</reference>
<organism evidence="1 2">
    <name type="scientific">Thalassomonas actiniarum</name>
    <dbReference type="NCBI Taxonomy" id="485447"/>
    <lineage>
        <taxon>Bacteria</taxon>
        <taxon>Pseudomonadati</taxon>
        <taxon>Pseudomonadota</taxon>
        <taxon>Gammaproteobacteria</taxon>
        <taxon>Alteromonadales</taxon>
        <taxon>Colwelliaceae</taxon>
        <taxon>Thalassomonas</taxon>
    </lineage>
</organism>
<keyword evidence="2" id="KW-1185">Reference proteome</keyword>
<dbReference type="AlphaFoldDB" id="A0AAF0C034"/>
<sequence length="129" mass="15287">MIKSLLANIYLASVFKLLSVKYLLEIVKGNQTKYFWHQVEKYANQFKRKDDVFLVDSRFLYDHYFLKQHVRRFAINSGDDVYEALRNYIAISGEHHEFFMSGNDIKPLNSEPVILLKEAFEKLYSLKPS</sequence>
<dbReference type="RefSeq" id="WP_044830545.1">
    <property type="nucleotide sequence ID" value="NZ_CP059735.1"/>
</dbReference>
<reference evidence="1 2" key="1">
    <citation type="journal article" date="2015" name="Genome Announc.">
        <title>Draft Genome Sequences of Marine Isolates of Thalassomonas viridans and Thalassomonas actiniarum.</title>
        <authorList>
            <person name="Olonade I."/>
            <person name="van Zyl L.J."/>
            <person name="Trindade M."/>
        </authorList>
    </citation>
    <scope>NUCLEOTIDE SEQUENCE [LARGE SCALE GENOMIC DNA]</scope>
    <source>
        <strain evidence="1 2">A5K-106</strain>
    </source>
</reference>
<protein>
    <submittedName>
        <fullName evidence="1">Uncharacterized protein</fullName>
    </submittedName>
</protein>
<gene>
    <name evidence="1" type="ORF">SG35_023510</name>
</gene>
<evidence type="ECO:0000313" key="1">
    <source>
        <dbReference type="EMBL" id="WDD98211.1"/>
    </source>
</evidence>
<name>A0AAF0C034_9GAMM</name>
<dbReference type="Proteomes" id="UP000032568">
    <property type="component" value="Chromosome"/>
</dbReference>
<dbReference type="KEGG" id="tact:SG35_023510"/>
<dbReference type="EMBL" id="CP059735">
    <property type="protein sequence ID" value="WDD98211.1"/>
    <property type="molecule type" value="Genomic_DNA"/>
</dbReference>
<accession>A0AAF0C034</accession>
<proteinExistence type="predicted"/>